<dbReference type="PROSITE" id="PS50893">
    <property type="entry name" value="ABC_TRANSPORTER_2"/>
    <property type="match status" value="2"/>
</dbReference>
<dbReference type="Pfam" id="PF00005">
    <property type="entry name" value="ABC_tran"/>
    <property type="match status" value="2"/>
</dbReference>
<dbReference type="SMART" id="SM00382">
    <property type="entry name" value="AAA"/>
    <property type="match status" value="2"/>
</dbReference>
<dbReference type="InterPro" id="IPR003593">
    <property type="entry name" value="AAA+_ATPase"/>
</dbReference>
<keyword evidence="4" id="KW-0813">Transport</keyword>
<keyword evidence="1" id="KW-0547">Nucleotide-binding</keyword>
<accession>Q0AZV2</accession>
<dbReference type="RefSeq" id="WP_011639860.1">
    <property type="nucleotide sequence ID" value="NC_008346.1"/>
</dbReference>
<dbReference type="InterPro" id="IPR003439">
    <property type="entry name" value="ABC_transporter-like_ATP-bd"/>
</dbReference>
<dbReference type="PANTHER" id="PTHR43790">
    <property type="entry name" value="CARBOHYDRATE TRANSPORT ATP-BINDING PROTEIN MG119-RELATED"/>
    <property type="match status" value="1"/>
</dbReference>
<dbReference type="GO" id="GO:0005524">
    <property type="term" value="F:ATP binding"/>
    <property type="evidence" value="ECO:0007669"/>
    <property type="project" value="UniProtKB-KW"/>
</dbReference>
<dbReference type="CDD" id="cd03216">
    <property type="entry name" value="ABC_Carb_Monos_I"/>
    <property type="match status" value="1"/>
</dbReference>
<dbReference type="STRING" id="335541.Swol_0414"/>
<organism evidence="4 5">
    <name type="scientific">Syntrophomonas wolfei subsp. wolfei (strain DSM 2245B / Goettingen)</name>
    <dbReference type="NCBI Taxonomy" id="335541"/>
    <lineage>
        <taxon>Bacteria</taxon>
        <taxon>Bacillati</taxon>
        <taxon>Bacillota</taxon>
        <taxon>Clostridia</taxon>
        <taxon>Eubacteriales</taxon>
        <taxon>Syntrophomonadaceae</taxon>
        <taxon>Syntrophomonas</taxon>
    </lineage>
</organism>
<dbReference type="InterPro" id="IPR050107">
    <property type="entry name" value="ABC_carbohydrate_import_ATPase"/>
</dbReference>
<feature type="domain" description="ABC transporter" evidence="3">
    <location>
        <begin position="5"/>
        <end position="256"/>
    </location>
</feature>
<evidence type="ECO:0000256" key="1">
    <source>
        <dbReference type="ARBA" id="ARBA00022741"/>
    </source>
</evidence>
<dbReference type="InterPro" id="IPR017871">
    <property type="entry name" value="ABC_transporter-like_CS"/>
</dbReference>
<dbReference type="eggNOG" id="COG1129">
    <property type="taxonomic scope" value="Bacteria"/>
</dbReference>
<evidence type="ECO:0000313" key="4">
    <source>
        <dbReference type="EMBL" id="ABI67752.1"/>
    </source>
</evidence>
<dbReference type="PROSITE" id="PS00211">
    <property type="entry name" value="ABC_TRANSPORTER_1"/>
    <property type="match status" value="1"/>
</dbReference>
<proteinExistence type="predicted"/>
<dbReference type="KEGG" id="swo:Swol_0414"/>
<feature type="domain" description="ABC transporter" evidence="3">
    <location>
        <begin position="267"/>
        <end position="522"/>
    </location>
</feature>
<dbReference type="Gene3D" id="3.40.50.300">
    <property type="entry name" value="P-loop containing nucleotide triphosphate hydrolases"/>
    <property type="match status" value="2"/>
</dbReference>
<name>Q0AZV2_SYNWW</name>
<dbReference type="EMBL" id="CP000448">
    <property type="protein sequence ID" value="ABI67752.1"/>
    <property type="molecule type" value="Genomic_DNA"/>
</dbReference>
<dbReference type="AlphaFoldDB" id="Q0AZV2"/>
<keyword evidence="5" id="KW-1185">Reference proteome</keyword>
<gene>
    <name evidence="4" type="ordered locus">Swol_0414</name>
</gene>
<dbReference type="SUPFAM" id="SSF52540">
    <property type="entry name" value="P-loop containing nucleoside triphosphate hydrolases"/>
    <property type="match status" value="2"/>
</dbReference>
<dbReference type="Proteomes" id="UP000001968">
    <property type="component" value="Chromosome"/>
</dbReference>
<evidence type="ECO:0000256" key="2">
    <source>
        <dbReference type="ARBA" id="ARBA00022840"/>
    </source>
</evidence>
<dbReference type="CDD" id="cd03215">
    <property type="entry name" value="ABC_Carb_Monos_II"/>
    <property type="match status" value="1"/>
</dbReference>
<dbReference type="InterPro" id="IPR027417">
    <property type="entry name" value="P-loop_NTPase"/>
</dbReference>
<dbReference type="PANTHER" id="PTHR43790:SF4">
    <property type="entry name" value="GUANOSINE IMPORT ATP-BINDING PROTEIN NUPO"/>
    <property type="match status" value="1"/>
</dbReference>
<evidence type="ECO:0000259" key="3">
    <source>
        <dbReference type="PROSITE" id="PS50893"/>
    </source>
</evidence>
<keyword evidence="4" id="KW-0762">Sugar transport</keyword>
<sequence length="528" mass="59148">MENILEIVNLNKSYNGIPALSNINLSVKAGEIHGIVGANGSGKTTLMNILFGNPIIHETGGYQGQIFFKGNRVNFKNCAEAIRQGIGMVHQEFALIPDMTVGENIKLGRENTHSLTDRLFGRKYSFIDWKQDYENAWQTLKRLGISVAVGIKIMDLSVNIRQFIEIAREIDRSDLKLLILDEPTAVLNKNDGLKLIEILKDMSNSEIGIIFISHRLEEVQYVCDKVSVLRDGKLVSQYAKGNIYVNDLAQDMIGHTINKAAAEKREIKNKPLITFKDFSVEMPGEEVKNLNLSVYKGEILGLTSLSGHGKLALGYGMMDMYPVDGEVYYENKKIVKMNARTNIIKGMYVLPDDRQGLGILADQSLESNIVFTGNQIKNMFIRNSAFNFLGFIDHHKTNLHVYKMMLDLDIKCTSIKQKVKELSGGNQQKVCIARALTVDPKLLFVAEPTRGIDISAKEKILNMLIEINRTRNTTIIIASSELDELKRVCDRIAVMVEGKIFKILSPDSPDVDFGLVLSGEEEVDCEKL</sequence>
<keyword evidence="2 4" id="KW-0067">ATP-binding</keyword>
<reference evidence="5" key="1">
    <citation type="journal article" date="2010" name="Environ. Microbiol.">
        <title>The genome of Syntrophomonas wolfei: new insights into syntrophic metabolism and biohydrogen production.</title>
        <authorList>
            <person name="Sieber J.R."/>
            <person name="Sims D.R."/>
            <person name="Han C."/>
            <person name="Kim E."/>
            <person name="Lykidis A."/>
            <person name="Lapidus A.L."/>
            <person name="McDonnald E."/>
            <person name="Rohlin L."/>
            <person name="Culley D.E."/>
            <person name="Gunsalus R."/>
            <person name="McInerney M.J."/>
        </authorList>
    </citation>
    <scope>NUCLEOTIDE SEQUENCE [LARGE SCALE GENOMIC DNA]</scope>
    <source>
        <strain evidence="5">DSM 2245B / Goettingen</strain>
    </source>
</reference>
<dbReference type="HOGENOM" id="CLU_000604_92_3_9"/>
<protein>
    <submittedName>
        <fullName evidence="4">Sugar transport ATP-binding protein</fullName>
    </submittedName>
</protein>
<dbReference type="GO" id="GO:0016887">
    <property type="term" value="F:ATP hydrolysis activity"/>
    <property type="evidence" value="ECO:0007669"/>
    <property type="project" value="InterPro"/>
</dbReference>
<evidence type="ECO:0000313" key="5">
    <source>
        <dbReference type="Proteomes" id="UP000001968"/>
    </source>
</evidence>